<reference evidence="1" key="1">
    <citation type="submission" date="2022-07" db="EMBL/GenBank/DDBJ databases">
        <title>Phylogenomic reconstructions and comparative analyses of Kickxellomycotina fungi.</title>
        <authorList>
            <person name="Reynolds N.K."/>
            <person name="Stajich J.E."/>
            <person name="Barry K."/>
            <person name="Grigoriev I.V."/>
            <person name="Crous P."/>
            <person name="Smith M.E."/>
        </authorList>
    </citation>
    <scope>NUCLEOTIDE SEQUENCE</scope>
    <source>
        <strain evidence="1">Benny 63K</strain>
    </source>
</reference>
<feature type="non-terminal residue" evidence="1">
    <location>
        <position position="1"/>
    </location>
</feature>
<organism evidence="1 2">
    <name type="scientific">Kickxella alabastrina</name>
    <dbReference type="NCBI Taxonomy" id="61397"/>
    <lineage>
        <taxon>Eukaryota</taxon>
        <taxon>Fungi</taxon>
        <taxon>Fungi incertae sedis</taxon>
        <taxon>Zoopagomycota</taxon>
        <taxon>Kickxellomycotina</taxon>
        <taxon>Kickxellomycetes</taxon>
        <taxon>Kickxellales</taxon>
        <taxon>Kickxellaceae</taxon>
        <taxon>Kickxella</taxon>
    </lineage>
</organism>
<name>A0ACC1I786_9FUNG</name>
<protein>
    <submittedName>
        <fullName evidence="1">E3 SUMO-protein ligase pli1</fullName>
    </submittedName>
</protein>
<comment type="caution">
    <text evidence="1">The sequence shown here is derived from an EMBL/GenBank/DDBJ whole genome shotgun (WGS) entry which is preliminary data.</text>
</comment>
<keyword evidence="1" id="KW-0436">Ligase</keyword>
<dbReference type="Proteomes" id="UP001150581">
    <property type="component" value="Unassembled WGS sequence"/>
</dbReference>
<proteinExistence type="predicted"/>
<keyword evidence="2" id="KW-1185">Reference proteome</keyword>
<gene>
    <name evidence="1" type="primary">pli1_1</name>
    <name evidence="1" type="ORF">LPJ66_009536</name>
</gene>
<sequence length="765" mass="81610">FLFAHQKYQWYNTAIKFPNANGPWAAFNQSSRPPPTIDNTRVSATTSSTGVPIQVAVAAPVAAPTATATAANAVAAAICSTFDRVEFCESPFTVPIKNVCSPIIFMETRGRTHTKKIQLKLTADLVDTLTESARTPGAAEYGIYWYMCDYAEACQAANRTPKRPVRVAFPQTLTMLVNSKAILQQHFQALKANFPANVNEHIIKSTDLTNSVHVNYNSNSRWVGVLALTKLHSVQSMSRDIRKNSYVAAEDVRKLFFKGSGADDDDLISTGALVSLKCPLGLSRIRTPSRSKFCQHTQCFDCETFLQMNRQVPTFKCPVCSSAIKSWRELIVDGYFDAILQSTSTNDDQVYIEADGTWKSKRQMETVQVESHSAKRQALEIVVDEFVDLSDSISLHGRPPAKDKRPRVDYVDLTLDSDDDHESTLPPITDEDIELIEAMISSSNNSSRSNSESEADGLAEKIGTASPIAPTSAAPAAIQPAVQASTAQPEAAQASTAQPEAAQASTALEVTTATGLSRIVPWTTTTADYIASRHHGMSFMPLMCQAAPQLPELPVFPAMPPSSVVAAATGTAAAATDADAAAAALTLEHRHASEFERMAMPVPGPLPKARRGRRPKALALSAADIPSMVGLASLSTAQQGPVSPYRAPILPSSALVTPGRQSAHISSHSSSRLTTSPLARSITGSGTVPGPRVRMTVDTTTTTTPITPTAHSRQPVIGMSPAYKSLFMNAQMASDSASSDTGVPPTASVAGRNIAPAPGGSYPSA</sequence>
<dbReference type="EMBL" id="JANBPG010002215">
    <property type="protein sequence ID" value="KAJ1886624.1"/>
    <property type="molecule type" value="Genomic_DNA"/>
</dbReference>
<accession>A0ACC1I786</accession>
<evidence type="ECO:0000313" key="2">
    <source>
        <dbReference type="Proteomes" id="UP001150581"/>
    </source>
</evidence>
<evidence type="ECO:0000313" key="1">
    <source>
        <dbReference type="EMBL" id="KAJ1886624.1"/>
    </source>
</evidence>